<feature type="region of interest" description="Disordered" evidence="1">
    <location>
        <begin position="139"/>
        <end position="319"/>
    </location>
</feature>
<feature type="compositionally biased region" description="Polar residues" evidence="1">
    <location>
        <begin position="181"/>
        <end position="194"/>
    </location>
</feature>
<feature type="compositionally biased region" description="Polar residues" evidence="1">
    <location>
        <begin position="229"/>
        <end position="247"/>
    </location>
</feature>
<evidence type="ECO:0000256" key="1">
    <source>
        <dbReference type="SAM" id="MobiDB-lite"/>
    </source>
</evidence>
<dbReference type="OrthoDB" id="6118545at2759"/>
<reference evidence="2" key="2">
    <citation type="submission" date="2020-11" db="EMBL/GenBank/DDBJ databases">
        <authorList>
            <person name="McCartney M.A."/>
            <person name="Auch B."/>
            <person name="Kono T."/>
            <person name="Mallez S."/>
            <person name="Becker A."/>
            <person name="Gohl D.M."/>
            <person name="Silverstein K.A.T."/>
            <person name="Koren S."/>
            <person name="Bechman K.B."/>
            <person name="Herman A."/>
            <person name="Abrahante J.E."/>
            <person name="Garbe J."/>
        </authorList>
    </citation>
    <scope>NUCLEOTIDE SEQUENCE</scope>
    <source>
        <strain evidence="2">Duluth1</strain>
        <tissue evidence="2">Whole animal</tissue>
    </source>
</reference>
<organism evidence="2 3">
    <name type="scientific">Dreissena polymorpha</name>
    <name type="common">Zebra mussel</name>
    <name type="synonym">Mytilus polymorpha</name>
    <dbReference type="NCBI Taxonomy" id="45954"/>
    <lineage>
        <taxon>Eukaryota</taxon>
        <taxon>Metazoa</taxon>
        <taxon>Spiralia</taxon>
        <taxon>Lophotrochozoa</taxon>
        <taxon>Mollusca</taxon>
        <taxon>Bivalvia</taxon>
        <taxon>Autobranchia</taxon>
        <taxon>Heteroconchia</taxon>
        <taxon>Euheterodonta</taxon>
        <taxon>Imparidentia</taxon>
        <taxon>Neoheterodontei</taxon>
        <taxon>Myida</taxon>
        <taxon>Dreissenoidea</taxon>
        <taxon>Dreissenidae</taxon>
        <taxon>Dreissena</taxon>
    </lineage>
</organism>
<feature type="compositionally biased region" description="Low complexity" evidence="1">
    <location>
        <begin position="207"/>
        <end position="221"/>
    </location>
</feature>
<evidence type="ECO:0000313" key="2">
    <source>
        <dbReference type="EMBL" id="KAH3897066.1"/>
    </source>
</evidence>
<feature type="compositionally biased region" description="Acidic residues" evidence="1">
    <location>
        <begin position="259"/>
        <end position="271"/>
    </location>
</feature>
<feature type="compositionally biased region" description="Basic and acidic residues" evidence="1">
    <location>
        <begin position="297"/>
        <end position="310"/>
    </location>
</feature>
<dbReference type="AlphaFoldDB" id="A0A9D4NLQ9"/>
<sequence>MVNHKNIIYERFTTTPVKHVDPTADVSQYIGPDRMSAPELPPINPTRKNALINEYRRSHTFNYVKSTTETRDKRHSIYSDSALQGLAGNSKSRTSSSSSYSTRNRVLSAGAYRQKLTTDLPKDFLSGFPAKIENSTMRSKAIPEATPRVASTPRKTSVKEMITSQRKIHPSTSDAALPSRVGSTNGYVSTMPRNSSDKSLSDKRNSKNVPNNNNNNISSVHNNHKTGRRSQMNTTINGLRKYSSTLGLDTKADKRSEEETADDEELLDSDSDTEKSQRVIQWIIGVNREAEPPEEPLIDHVDEPPQRDTAIRIVYDGDS</sequence>
<proteinExistence type="predicted"/>
<comment type="caution">
    <text evidence="2">The sequence shown here is derived from an EMBL/GenBank/DDBJ whole genome shotgun (WGS) entry which is preliminary data.</text>
</comment>
<protein>
    <submittedName>
        <fullName evidence="2">Uncharacterized protein</fullName>
    </submittedName>
</protein>
<reference evidence="2" key="1">
    <citation type="journal article" date="2019" name="bioRxiv">
        <title>The Genome of the Zebra Mussel, Dreissena polymorpha: A Resource for Invasive Species Research.</title>
        <authorList>
            <person name="McCartney M.A."/>
            <person name="Auch B."/>
            <person name="Kono T."/>
            <person name="Mallez S."/>
            <person name="Zhang Y."/>
            <person name="Obille A."/>
            <person name="Becker A."/>
            <person name="Abrahante J.E."/>
            <person name="Garbe J."/>
            <person name="Badalamenti J.P."/>
            <person name="Herman A."/>
            <person name="Mangelson H."/>
            <person name="Liachko I."/>
            <person name="Sullivan S."/>
            <person name="Sone E.D."/>
            <person name="Koren S."/>
            <person name="Silverstein K.A.T."/>
            <person name="Beckman K.B."/>
            <person name="Gohl D.M."/>
        </authorList>
    </citation>
    <scope>NUCLEOTIDE SEQUENCE</scope>
    <source>
        <strain evidence="2">Duluth1</strain>
        <tissue evidence="2">Whole animal</tissue>
    </source>
</reference>
<feature type="compositionally biased region" description="Basic and acidic residues" evidence="1">
    <location>
        <begin position="195"/>
        <end position="205"/>
    </location>
</feature>
<feature type="compositionally biased region" description="Polar residues" evidence="1">
    <location>
        <begin position="162"/>
        <end position="174"/>
    </location>
</feature>
<gene>
    <name evidence="2" type="ORF">DPMN_021250</name>
</gene>
<dbReference type="EMBL" id="JAIWYP010000001">
    <property type="protein sequence ID" value="KAH3897066.1"/>
    <property type="molecule type" value="Genomic_DNA"/>
</dbReference>
<name>A0A9D4NLQ9_DREPO</name>
<dbReference type="Proteomes" id="UP000828390">
    <property type="component" value="Unassembled WGS sequence"/>
</dbReference>
<keyword evidence="3" id="KW-1185">Reference proteome</keyword>
<evidence type="ECO:0000313" key="3">
    <source>
        <dbReference type="Proteomes" id="UP000828390"/>
    </source>
</evidence>
<accession>A0A9D4NLQ9</accession>